<gene>
    <name evidence="8" type="ORF">Q760_06320</name>
</gene>
<feature type="domain" description="Putative zinc-finger" evidence="7">
    <location>
        <begin position="199"/>
        <end position="233"/>
    </location>
</feature>
<dbReference type="PANTHER" id="PTHR43133:SF8">
    <property type="entry name" value="RNA POLYMERASE SIGMA FACTOR HI_1459-RELATED"/>
    <property type="match status" value="1"/>
</dbReference>
<protein>
    <recommendedName>
        <fullName evidence="10">Sigma-70 family RNA polymerase sigma factor</fullName>
    </recommendedName>
</protein>
<evidence type="ECO:0000256" key="5">
    <source>
        <dbReference type="ARBA" id="ARBA00023163"/>
    </source>
</evidence>
<dbReference type="Pfam" id="PF04542">
    <property type="entry name" value="Sigma70_r2"/>
    <property type="match status" value="1"/>
</dbReference>
<dbReference type="GO" id="GO:0006352">
    <property type="term" value="P:DNA-templated transcription initiation"/>
    <property type="evidence" value="ECO:0007669"/>
    <property type="project" value="InterPro"/>
</dbReference>
<dbReference type="PANTHER" id="PTHR43133">
    <property type="entry name" value="RNA POLYMERASE ECF-TYPE SIGMA FACTO"/>
    <property type="match status" value="1"/>
</dbReference>
<name>A0A0A0B3K1_9CELL</name>
<comment type="caution">
    <text evidence="8">The sequence shown here is derived from an EMBL/GenBank/DDBJ whole genome shotgun (WGS) entry which is preliminary data.</text>
</comment>
<dbReference type="RefSeq" id="WP_034634640.1">
    <property type="nucleotide sequence ID" value="NZ_AXNT01000170.1"/>
</dbReference>
<dbReference type="NCBIfam" id="TIGR02937">
    <property type="entry name" value="sigma70-ECF"/>
    <property type="match status" value="1"/>
</dbReference>
<dbReference type="GO" id="GO:0016987">
    <property type="term" value="F:sigma factor activity"/>
    <property type="evidence" value="ECO:0007669"/>
    <property type="project" value="UniProtKB-KW"/>
</dbReference>
<evidence type="ECO:0000313" key="9">
    <source>
        <dbReference type="Proteomes" id="UP000029833"/>
    </source>
</evidence>
<organism evidence="8 9">
    <name type="scientific">Cellulomonas cellasea DSM 20118</name>
    <dbReference type="NCBI Taxonomy" id="1408250"/>
    <lineage>
        <taxon>Bacteria</taxon>
        <taxon>Bacillati</taxon>
        <taxon>Actinomycetota</taxon>
        <taxon>Actinomycetes</taxon>
        <taxon>Micrococcales</taxon>
        <taxon>Cellulomonadaceae</taxon>
        <taxon>Cellulomonas</taxon>
    </lineage>
</organism>
<evidence type="ECO:0000313" key="8">
    <source>
        <dbReference type="EMBL" id="KGM00743.1"/>
    </source>
</evidence>
<comment type="similarity">
    <text evidence="1">Belongs to the sigma-70 factor family. ECF subfamily.</text>
</comment>
<dbReference type="InterPro" id="IPR036388">
    <property type="entry name" value="WH-like_DNA-bd_sf"/>
</dbReference>
<dbReference type="EMBL" id="AXNT01000170">
    <property type="protein sequence ID" value="KGM00743.1"/>
    <property type="molecule type" value="Genomic_DNA"/>
</dbReference>
<dbReference type="InterPro" id="IPR007627">
    <property type="entry name" value="RNA_pol_sigma70_r2"/>
</dbReference>
<dbReference type="SUPFAM" id="SSF88659">
    <property type="entry name" value="Sigma3 and sigma4 domains of RNA polymerase sigma factors"/>
    <property type="match status" value="1"/>
</dbReference>
<evidence type="ECO:0008006" key="10">
    <source>
        <dbReference type="Google" id="ProtNLM"/>
    </source>
</evidence>
<dbReference type="Gene3D" id="1.10.10.1320">
    <property type="entry name" value="Anti-sigma factor, zinc-finger domain"/>
    <property type="match status" value="1"/>
</dbReference>
<dbReference type="STRING" id="1408250.Q760_06320"/>
<dbReference type="InterPro" id="IPR039425">
    <property type="entry name" value="RNA_pol_sigma-70-like"/>
</dbReference>
<evidence type="ECO:0000256" key="4">
    <source>
        <dbReference type="ARBA" id="ARBA00023125"/>
    </source>
</evidence>
<evidence type="ECO:0000256" key="1">
    <source>
        <dbReference type="ARBA" id="ARBA00010641"/>
    </source>
</evidence>
<evidence type="ECO:0000256" key="3">
    <source>
        <dbReference type="ARBA" id="ARBA00023082"/>
    </source>
</evidence>
<evidence type="ECO:0000259" key="7">
    <source>
        <dbReference type="Pfam" id="PF13490"/>
    </source>
</evidence>
<accession>A0A0A0B3K1</accession>
<proteinExistence type="inferred from homology"/>
<dbReference type="AlphaFoldDB" id="A0A0A0B3K1"/>
<dbReference type="Gene3D" id="1.10.1740.10">
    <property type="match status" value="1"/>
</dbReference>
<keyword evidence="3" id="KW-0731">Sigma factor</keyword>
<dbReference type="Proteomes" id="UP000029833">
    <property type="component" value="Unassembled WGS sequence"/>
</dbReference>
<feature type="non-terminal residue" evidence="8">
    <location>
        <position position="305"/>
    </location>
</feature>
<feature type="domain" description="RNA polymerase sigma-70 region 2" evidence="6">
    <location>
        <begin position="31"/>
        <end position="89"/>
    </location>
</feature>
<dbReference type="Pfam" id="PF13490">
    <property type="entry name" value="zf-HC2"/>
    <property type="match status" value="1"/>
</dbReference>
<keyword evidence="5" id="KW-0804">Transcription</keyword>
<dbReference type="Gene3D" id="1.10.10.10">
    <property type="entry name" value="Winged helix-like DNA-binding domain superfamily/Winged helix DNA-binding domain"/>
    <property type="match status" value="1"/>
</dbReference>
<dbReference type="InterPro" id="IPR013325">
    <property type="entry name" value="RNA_pol_sigma_r2"/>
</dbReference>
<dbReference type="InterPro" id="IPR041916">
    <property type="entry name" value="Anti_sigma_zinc_sf"/>
</dbReference>
<dbReference type="InterPro" id="IPR014284">
    <property type="entry name" value="RNA_pol_sigma-70_dom"/>
</dbReference>
<dbReference type="SUPFAM" id="SSF88946">
    <property type="entry name" value="Sigma2 domain of RNA polymerase sigma factors"/>
    <property type="match status" value="1"/>
</dbReference>
<evidence type="ECO:0000256" key="2">
    <source>
        <dbReference type="ARBA" id="ARBA00023015"/>
    </source>
</evidence>
<reference evidence="8 9" key="1">
    <citation type="submission" date="2013-10" db="EMBL/GenBank/DDBJ databases">
        <authorList>
            <person name="Wang G."/>
            <person name="Zhuang W."/>
        </authorList>
    </citation>
    <scope>NUCLEOTIDE SEQUENCE [LARGE SCALE GENOMIC DNA]</scope>
    <source>
        <strain evidence="8 9">DSM 20118</strain>
    </source>
</reference>
<dbReference type="GO" id="GO:0003677">
    <property type="term" value="F:DNA binding"/>
    <property type="evidence" value="ECO:0007669"/>
    <property type="project" value="UniProtKB-KW"/>
</dbReference>
<keyword evidence="9" id="KW-1185">Reference proteome</keyword>
<evidence type="ECO:0000259" key="6">
    <source>
        <dbReference type="Pfam" id="PF04542"/>
    </source>
</evidence>
<sequence>MSSAGVEDTVLSDAELITAARTGDADAFGHLYERHAGAAWAVARQYTNSAADAEDVVADAFTKVYSIIQTGGGPDVAFRAYLFTVVRRLGMLRVQGGRRVEPTDDVTTFESAVGPAASTEDPALEGFERGVVSRAYRTLPERWQAVLWYTEVEAMNPAQIAPLLGLTANGVAALAYRAREGLRQAYLQEHLQEPLTEGCRGVSGKLGSYVRGGLAKRETAQVDAHVETCGDCRALLLELGDVNHGMRVVIAPLVLGVLGLGALSHGLPVGGGIASGFAALGEAGTAGTAGAGAGAGASAGAGAGT</sequence>
<dbReference type="InterPro" id="IPR027383">
    <property type="entry name" value="Znf_put"/>
</dbReference>
<keyword evidence="4" id="KW-0238">DNA-binding</keyword>
<dbReference type="InterPro" id="IPR013324">
    <property type="entry name" value="RNA_pol_sigma_r3/r4-like"/>
</dbReference>
<keyword evidence="2" id="KW-0805">Transcription regulation</keyword>